<name>A0A7R9BJW1_9CRUS</name>
<keyword evidence="1" id="KW-0677">Repeat</keyword>
<feature type="region of interest" description="Disordered" evidence="2">
    <location>
        <begin position="193"/>
        <end position="212"/>
    </location>
</feature>
<dbReference type="GO" id="GO:0072659">
    <property type="term" value="P:protein localization to plasma membrane"/>
    <property type="evidence" value="ECO:0007669"/>
    <property type="project" value="TreeGrafter"/>
</dbReference>
<dbReference type="Gene3D" id="2.30.42.10">
    <property type="match status" value="1"/>
</dbReference>
<organism evidence="4">
    <name type="scientific">Notodromas monacha</name>
    <dbReference type="NCBI Taxonomy" id="399045"/>
    <lineage>
        <taxon>Eukaryota</taxon>
        <taxon>Metazoa</taxon>
        <taxon>Ecdysozoa</taxon>
        <taxon>Arthropoda</taxon>
        <taxon>Crustacea</taxon>
        <taxon>Oligostraca</taxon>
        <taxon>Ostracoda</taxon>
        <taxon>Podocopa</taxon>
        <taxon>Podocopida</taxon>
        <taxon>Cypridocopina</taxon>
        <taxon>Cypridoidea</taxon>
        <taxon>Cyprididae</taxon>
        <taxon>Notodromas</taxon>
    </lineage>
</organism>
<dbReference type="EMBL" id="CAJPEX010000491">
    <property type="protein sequence ID" value="CAG0915998.1"/>
    <property type="molecule type" value="Genomic_DNA"/>
</dbReference>
<dbReference type="AlphaFoldDB" id="A0A7R9BJW1"/>
<feature type="region of interest" description="Disordered" evidence="2">
    <location>
        <begin position="151"/>
        <end position="183"/>
    </location>
</feature>
<dbReference type="InterPro" id="IPR036034">
    <property type="entry name" value="PDZ_sf"/>
</dbReference>
<evidence type="ECO:0000313" key="4">
    <source>
        <dbReference type="EMBL" id="CAD7275846.1"/>
    </source>
</evidence>
<dbReference type="EMBL" id="OA882528">
    <property type="protein sequence ID" value="CAD7275846.1"/>
    <property type="molecule type" value="Genomic_DNA"/>
</dbReference>
<evidence type="ECO:0000313" key="5">
    <source>
        <dbReference type="Proteomes" id="UP000678499"/>
    </source>
</evidence>
<dbReference type="Proteomes" id="UP000678499">
    <property type="component" value="Unassembled WGS sequence"/>
</dbReference>
<protein>
    <recommendedName>
        <fullName evidence="3">PDZ domain-containing protein</fullName>
    </recommendedName>
</protein>
<feature type="domain" description="PDZ" evidence="3">
    <location>
        <begin position="11"/>
        <end position="93"/>
    </location>
</feature>
<reference evidence="4" key="1">
    <citation type="submission" date="2020-11" db="EMBL/GenBank/DDBJ databases">
        <authorList>
            <person name="Tran Van P."/>
        </authorList>
    </citation>
    <scope>NUCLEOTIDE SEQUENCE</scope>
</reference>
<dbReference type="PANTHER" id="PTHR14191:SF28">
    <property type="entry name" value="GH04176P-RELATED"/>
    <property type="match status" value="1"/>
</dbReference>
<dbReference type="PROSITE" id="PS50106">
    <property type="entry name" value="PDZ"/>
    <property type="match status" value="1"/>
</dbReference>
<evidence type="ECO:0000259" key="3">
    <source>
        <dbReference type="PROSITE" id="PS50106"/>
    </source>
</evidence>
<evidence type="ECO:0000256" key="1">
    <source>
        <dbReference type="ARBA" id="ARBA00022737"/>
    </source>
</evidence>
<dbReference type="InterPro" id="IPR051067">
    <property type="entry name" value="NHER"/>
</dbReference>
<dbReference type="CDD" id="cd06768">
    <property type="entry name" value="PDZ_NHERF-like"/>
    <property type="match status" value="1"/>
</dbReference>
<sequence>MTAKSVPQPRLCRITKWPDFDGYGFHLQAIKSKPGQFIGKIDDDSPAEKAGLKQGDRIVEVNGVNINNENHLQVVERIKANPQTVDLLVVDPECFAYYNEKNMVIESSGDDVLLLANEIRKIALEEEEVPSVSSESMENQAEEIIPKKVQQNATVDKVTQSTSLTTSPAPANGSSDNELNFDGISAAEMRARLAGRKRPDPRQETLSAAQKHQIIQAL</sequence>
<dbReference type="PANTHER" id="PTHR14191">
    <property type="entry name" value="PDZ DOMAIN CONTAINING PROTEIN"/>
    <property type="match status" value="1"/>
</dbReference>
<dbReference type="SUPFAM" id="SSF50156">
    <property type="entry name" value="PDZ domain-like"/>
    <property type="match status" value="1"/>
</dbReference>
<dbReference type="OrthoDB" id="10007415at2759"/>
<dbReference type="SMART" id="SM00228">
    <property type="entry name" value="PDZ"/>
    <property type="match status" value="1"/>
</dbReference>
<dbReference type="Pfam" id="PF00595">
    <property type="entry name" value="PDZ"/>
    <property type="match status" value="1"/>
</dbReference>
<dbReference type="GO" id="GO:0043495">
    <property type="term" value="F:protein-membrane adaptor activity"/>
    <property type="evidence" value="ECO:0007669"/>
    <property type="project" value="TreeGrafter"/>
</dbReference>
<accession>A0A7R9BJW1</accession>
<keyword evidence="5" id="KW-1185">Reference proteome</keyword>
<feature type="compositionally biased region" description="Polar residues" evidence="2">
    <location>
        <begin position="151"/>
        <end position="178"/>
    </location>
</feature>
<dbReference type="GO" id="GO:0016324">
    <property type="term" value="C:apical plasma membrane"/>
    <property type="evidence" value="ECO:0007669"/>
    <property type="project" value="TreeGrafter"/>
</dbReference>
<gene>
    <name evidence="4" type="ORF">NMOB1V02_LOCUS3632</name>
</gene>
<proteinExistence type="predicted"/>
<evidence type="ECO:0000256" key="2">
    <source>
        <dbReference type="SAM" id="MobiDB-lite"/>
    </source>
</evidence>
<dbReference type="InterPro" id="IPR001478">
    <property type="entry name" value="PDZ"/>
</dbReference>